<evidence type="ECO:0000313" key="5">
    <source>
        <dbReference type="EMBL" id="ABF09401.1"/>
    </source>
</evidence>
<dbReference type="InterPro" id="IPR016032">
    <property type="entry name" value="Sig_transdc_resp-reg_C-effctor"/>
</dbReference>
<evidence type="ECO:0000256" key="2">
    <source>
        <dbReference type="ARBA" id="ARBA00023125"/>
    </source>
</evidence>
<dbReference type="InterPro" id="IPR036388">
    <property type="entry name" value="WH-like_DNA-bd_sf"/>
</dbReference>
<dbReference type="GO" id="GO:0003677">
    <property type="term" value="F:DNA binding"/>
    <property type="evidence" value="ECO:0007669"/>
    <property type="project" value="UniProtKB-KW"/>
</dbReference>
<dbReference type="InterPro" id="IPR000792">
    <property type="entry name" value="Tscrpt_reg_LuxR_C"/>
</dbReference>
<dbReference type="STRING" id="266264.Rmet_2524"/>
<dbReference type="HOGENOM" id="CLU_006325_3_1_4"/>
<keyword evidence="3" id="KW-0804">Transcription</keyword>
<dbReference type="GO" id="GO:0006355">
    <property type="term" value="P:regulation of DNA-templated transcription"/>
    <property type="evidence" value="ECO:0007669"/>
    <property type="project" value="InterPro"/>
</dbReference>
<feature type="domain" description="HTH luxR-type" evidence="4">
    <location>
        <begin position="845"/>
        <end position="910"/>
    </location>
</feature>
<dbReference type="Proteomes" id="UP000002429">
    <property type="component" value="Chromosome"/>
</dbReference>
<dbReference type="CDD" id="cd06170">
    <property type="entry name" value="LuxR_C_like"/>
    <property type="match status" value="1"/>
</dbReference>
<sequence length="914" mass="99373">MSLPSRILPKIVPPRLGSGTTIRQRLIGKLHAAGDRKLFLLTAGAGFGKTTLMAQWHHHLEQAGARVLWVTLAAGDGTLPKFCAVLESALGRAGVSVAPAKMVTTEDSSDEFDLAAALLDALAQAPGESYLMIDDFHHVGDPATVGLVQAMADAMLPGLHLVIASRTKPALRLGRLLAMEDVVAVDGAELLFNLDETEAFLKARPDVRLGPESAWQIHDITDGWPVGVRLASRAMCSQFPDGKTARKCVCDSDNLDAYLSEEVIDELSPELLDFVLQVSVLRCFHADLAASVTGCADAAGYLAEILSQHMFLLPVERRDGQRWYRFHPIFRTYLGKRRASVGIDARPLHYRAAHWFIQRGRFAEAMRSAVLSDDLGLVTQLVDRALPPPHSLAQLGVFSRWLESVGCERLAGHPRLLSMGTWACALSGRHDLAEQWLRSVEQSGSTGTDAAAARHVLLLRALIATHRDDGAAALTALTALQALQVLQTDEPGSTPDALQDVELALRMRWLSVQGQHLRARDLYHSPAARSTRTGRGELALVAAATVAGVAMREGDALEAERIGAMVLRRARTIHGDRSLCAVTCTAVMAQAWYELDRVDEAREALLHCRTALRAASADLRLRAAQVFGRIMSLRESPQDALAYFTRAEVHFRAIGAHRGVACMLAEQQRIVLSYGDWRHARSMQTALDEIASTHADTDPQFAEVGAVVAMSRTRLLLAMGLAREALIALDAARPFIGAMSNGRLLAVSDFLQTRALEALGRRAEAHACMQSALAACYRLGLHRTLIEEGEGLHGILLRAGVGGGAALVEYVRGLMGECPVLESAGVTWPPIPIESNDEGVGGPKDDMPVPVLTRRELEVIALLEQSMSNKRIALTLNISVQTVKWNLKNIFVKLQVTSRYEAIIVARKFALCER</sequence>
<organism evidence="5 6">
    <name type="scientific">Cupriavidus metallidurans (strain ATCC 43123 / DSM 2839 / NBRC 102507 / CH34)</name>
    <name type="common">Ralstonia metallidurans</name>
    <dbReference type="NCBI Taxonomy" id="266264"/>
    <lineage>
        <taxon>Bacteria</taxon>
        <taxon>Pseudomonadati</taxon>
        <taxon>Pseudomonadota</taxon>
        <taxon>Betaproteobacteria</taxon>
        <taxon>Burkholderiales</taxon>
        <taxon>Burkholderiaceae</taxon>
        <taxon>Cupriavidus</taxon>
    </lineage>
</organism>
<dbReference type="PANTHER" id="PTHR44688">
    <property type="entry name" value="DNA-BINDING TRANSCRIPTIONAL ACTIVATOR DEVR_DOSR"/>
    <property type="match status" value="1"/>
</dbReference>
<dbReference type="PANTHER" id="PTHR44688:SF25">
    <property type="entry name" value="HTH LUXR-TYPE DOMAIN-CONTAINING PROTEIN"/>
    <property type="match status" value="1"/>
</dbReference>
<dbReference type="PROSITE" id="PS50043">
    <property type="entry name" value="HTH_LUXR_2"/>
    <property type="match status" value="1"/>
</dbReference>
<dbReference type="Pfam" id="PF00196">
    <property type="entry name" value="GerE"/>
    <property type="match status" value="1"/>
</dbReference>
<dbReference type="InterPro" id="IPR027417">
    <property type="entry name" value="P-loop_NTPase"/>
</dbReference>
<dbReference type="Gene3D" id="3.40.50.300">
    <property type="entry name" value="P-loop containing nucleotide triphosphate hydrolases"/>
    <property type="match status" value="1"/>
</dbReference>
<dbReference type="PRINTS" id="PR00038">
    <property type="entry name" value="HTHLUXR"/>
</dbReference>
<evidence type="ECO:0000313" key="6">
    <source>
        <dbReference type="Proteomes" id="UP000002429"/>
    </source>
</evidence>
<name>Q1LKC5_CUPMC</name>
<dbReference type="Gene3D" id="1.25.40.10">
    <property type="entry name" value="Tetratricopeptide repeat domain"/>
    <property type="match status" value="1"/>
</dbReference>
<dbReference type="Gene3D" id="1.10.10.10">
    <property type="entry name" value="Winged helix-like DNA-binding domain superfamily/Winged helix DNA-binding domain"/>
    <property type="match status" value="1"/>
</dbReference>
<dbReference type="KEGG" id="rme:Rmet_2524"/>
<keyword evidence="1" id="KW-0805">Transcription regulation</keyword>
<dbReference type="InterPro" id="IPR011990">
    <property type="entry name" value="TPR-like_helical_dom_sf"/>
</dbReference>
<evidence type="ECO:0000256" key="1">
    <source>
        <dbReference type="ARBA" id="ARBA00023015"/>
    </source>
</evidence>
<dbReference type="SUPFAM" id="SSF46894">
    <property type="entry name" value="C-terminal effector domain of the bipartite response regulators"/>
    <property type="match status" value="1"/>
</dbReference>
<dbReference type="Pfam" id="PF25873">
    <property type="entry name" value="WHD_MalT"/>
    <property type="match status" value="1"/>
</dbReference>
<dbReference type="GO" id="GO:0016887">
    <property type="term" value="F:ATP hydrolysis activity"/>
    <property type="evidence" value="ECO:0007669"/>
    <property type="project" value="InterPro"/>
</dbReference>
<dbReference type="InterPro" id="IPR059106">
    <property type="entry name" value="WHD_MalT"/>
</dbReference>
<keyword evidence="6" id="KW-1185">Reference proteome</keyword>
<evidence type="ECO:0000256" key="3">
    <source>
        <dbReference type="ARBA" id="ARBA00023163"/>
    </source>
</evidence>
<dbReference type="InterPro" id="IPR049945">
    <property type="entry name" value="AAA_22"/>
</dbReference>
<gene>
    <name evidence="5" type="ordered locus">Rmet_2524</name>
</gene>
<evidence type="ECO:0000259" key="4">
    <source>
        <dbReference type="PROSITE" id="PS50043"/>
    </source>
</evidence>
<keyword evidence="2" id="KW-0238">DNA-binding</keyword>
<dbReference type="SMART" id="SM00421">
    <property type="entry name" value="HTH_LUXR"/>
    <property type="match status" value="1"/>
</dbReference>
<dbReference type="SUPFAM" id="SSF52540">
    <property type="entry name" value="P-loop containing nucleoside triphosphate hydrolases"/>
    <property type="match status" value="1"/>
</dbReference>
<dbReference type="eggNOG" id="COG2909">
    <property type="taxonomic scope" value="Bacteria"/>
</dbReference>
<dbReference type="EMBL" id="CP000352">
    <property type="protein sequence ID" value="ABF09401.1"/>
    <property type="molecule type" value="Genomic_DNA"/>
</dbReference>
<accession>Q1LKC5</accession>
<proteinExistence type="predicted"/>
<reference evidence="6" key="1">
    <citation type="journal article" date="2010" name="PLoS ONE">
        <title>The complete genome sequence of Cupriavidus metallidurans strain CH34, a master survivalist in harsh and anthropogenic environments.</title>
        <authorList>
            <person name="Janssen P.J."/>
            <person name="Van Houdt R."/>
            <person name="Moors H."/>
            <person name="Monsieurs P."/>
            <person name="Morin N."/>
            <person name="Michaux A."/>
            <person name="Benotmane M.A."/>
            <person name="Leys N."/>
            <person name="Vallaeys T."/>
            <person name="Lapidus A."/>
            <person name="Monchy S."/>
            <person name="Medigue C."/>
            <person name="Taghavi S."/>
            <person name="McCorkle S."/>
            <person name="Dunn J."/>
            <person name="van der Lelie D."/>
            <person name="Mergeay M."/>
        </authorList>
    </citation>
    <scope>NUCLEOTIDE SEQUENCE [LARGE SCALE GENOMIC DNA]</scope>
    <source>
        <strain evidence="6">ATCC 43123 / DSM 2839 / NBRC 102507 / CH34</strain>
    </source>
</reference>
<dbReference type="AlphaFoldDB" id="Q1LKC5"/>
<dbReference type="Pfam" id="PF13401">
    <property type="entry name" value="AAA_22"/>
    <property type="match status" value="1"/>
</dbReference>
<protein>
    <submittedName>
        <fullName evidence="5">Transcriptional regulator, LuxR-family</fullName>
    </submittedName>
</protein>